<protein>
    <recommendedName>
        <fullName evidence="5">Aspartyl/Glutamyl-tRNA(Gln) amidotransferase subunit B/E catalytic domain-containing protein</fullName>
    </recommendedName>
</protein>
<reference evidence="6" key="1">
    <citation type="submission" date="2018-11" db="EMBL/GenBank/DDBJ databases">
        <authorList>
            <consortium name="Pathogen Informatics"/>
        </authorList>
    </citation>
    <scope>NUCLEOTIDE SEQUENCE</scope>
</reference>
<dbReference type="GO" id="GO:0070681">
    <property type="term" value="P:glutaminyl-tRNAGln biosynthesis via transamidation"/>
    <property type="evidence" value="ECO:0007669"/>
    <property type="project" value="TreeGrafter"/>
</dbReference>
<dbReference type="GO" id="GO:0050567">
    <property type="term" value="F:glutaminyl-tRNA synthase (glutamine-hydrolyzing) activity"/>
    <property type="evidence" value="ECO:0007669"/>
    <property type="project" value="TreeGrafter"/>
</dbReference>
<evidence type="ECO:0000259" key="5">
    <source>
        <dbReference type="Pfam" id="PF02934"/>
    </source>
</evidence>
<evidence type="ECO:0000256" key="1">
    <source>
        <dbReference type="ARBA" id="ARBA00022598"/>
    </source>
</evidence>
<keyword evidence="4" id="KW-0648">Protein biosynthesis</keyword>
<dbReference type="AlphaFoldDB" id="A0A3S5FDL9"/>
<evidence type="ECO:0000256" key="3">
    <source>
        <dbReference type="ARBA" id="ARBA00022840"/>
    </source>
</evidence>
<dbReference type="SUPFAM" id="SSF55931">
    <property type="entry name" value="Glutamine synthetase/guanido kinase"/>
    <property type="match status" value="1"/>
</dbReference>
<dbReference type="OrthoDB" id="1722066at2759"/>
<dbReference type="EMBL" id="CAAALY010042718">
    <property type="protein sequence ID" value="VEL19677.1"/>
    <property type="molecule type" value="Genomic_DNA"/>
</dbReference>
<dbReference type="InterPro" id="IPR017958">
    <property type="entry name" value="Gln-tRNA_amidoTrfase_suB_CS"/>
</dbReference>
<dbReference type="PANTHER" id="PTHR11659">
    <property type="entry name" value="GLUTAMYL-TRNA GLN AMIDOTRANSFERASE SUBUNIT B MITOCHONDRIAL AND PROKARYOTIC PET112-RELATED"/>
    <property type="match status" value="1"/>
</dbReference>
<name>A0A3S5FDL9_9PLAT</name>
<gene>
    <name evidence="6" type="ORF">PXEA_LOCUS13117</name>
</gene>
<dbReference type="GO" id="GO:0032543">
    <property type="term" value="P:mitochondrial translation"/>
    <property type="evidence" value="ECO:0007669"/>
    <property type="project" value="TreeGrafter"/>
</dbReference>
<accession>A0A3S5FDL9</accession>
<dbReference type="InterPro" id="IPR017959">
    <property type="entry name" value="Asn/Gln-tRNA_amidoTrfase_suB/E"/>
</dbReference>
<evidence type="ECO:0000313" key="6">
    <source>
        <dbReference type="EMBL" id="VEL19677.1"/>
    </source>
</evidence>
<comment type="caution">
    <text evidence="6">The sequence shown here is derived from an EMBL/GenBank/DDBJ whole genome shotgun (WGS) entry which is preliminary data.</text>
</comment>
<proteinExistence type="predicted"/>
<dbReference type="Pfam" id="PF02934">
    <property type="entry name" value="GatB_N"/>
    <property type="match status" value="1"/>
</dbReference>
<feature type="non-terminal residue" evidence="6">
    <location>
        <position position="1"/>
    </location>
</feature>
<organism evidence="6 7">
    <name type="scientific">Protopolystoma xenopodis</name>
    <dbReference type="NCBI Taxonomy" id="117903"/>
    <lineage>
        <taxon>Eukaryota</taxon>
        <taxon>Metazoa</taxon>
        <taxon>Spiralia</taxon>
        <taxon>Lophotrochozoa</taxon>
        <taxon>Platyhelminthes</taxon>
        <taxon>Monogenea</taxon>
        <taxon>Polyopisthocotylea</taxon>
        <taxon>Polystomatidea</taxon>
        <taxon>Polystomatidae</taxon>
        <taxon>Protopolystoma</taxon>
    </lineage>
</organism>
<dbReference type="InterPro" id="IPR014746">
    <property type="entry name" value="Gln_synth/guanido_kin_cat_dom"/>
</dbReference>
<dbReference type="Proteomes" id="UP000784294">
    <property type="component" value="Unassembled WGS sequence"/>
</dbReference>
<keyword evidence="2" id="KW-0547">Nucleotide-binding</keyword>
<evidence type="ECO:0000256" key="4">
    <source>
        <dbReference type="ARBA" id="ARBA00022917"/>
    </source>
</evidence>
<dbReference type="InterPro" id="IPR006075">
    <property type="entry name" value="Asn/Gln-tRNA_Trfase_suB/E_cat"/>
</dbReference>
<dbReference type="GO" id="GO:0005524">
    <property type="term" value="F:ATP binding"/>
    <property type="evidence" value="ECO:0007669"/>
    <property type="project" value="UniProtKB-KW"/>
</dbReference>
<evidence type="ECO:0000256" key="2">
    <source>
        <dbReference type="ARBA" id="ARBA00022741"/>
    </source>
</evidence>
<dbReference type="GO" id="GO:0005739">
    <property type="term" value="C:mitochondrion"/>
    <property type="evidence" value="ECO:0007669"/>
    <property type="project" value="TreeGrafter"/>
</dbReference>
<keyword evidence="3" id="KW-0067">ATP-binding</keyword>
<keyword evidence="1" id="KW-0436">Ligase</keyword>
<dbReference type="GO" id="GO:0030956">
    <property type="term" value="C:glutamyl-tRNA(Gln) amidotransferase complex"/>
    <property type="evidence" value="ECO:0007669"/>
    <property type="project" value="TreeGrafter"/>
</dbReference>
<evidence type="ECO:0000313" key="7">
    <source>
        <dbReference type="Proteomes" id="UP000784294"/>
    </source>
</evidence>
<keyword evidence="7" id="KW-1185">Reference proteome</keyword>
<dbReference type="PANTHER" id="PTHR11659:SF0">
    <property type="entry name" value="GLUTAMYL-TRNA(GLN) AMIDOTRANSFERASE SUBUNIT B, MITOCHONDRIAL"/>
    <property type="match status" value="1"/>
</dbReference>
<dbReference type="PROSITE" id="PS01234">
    <property type="entry name" value="GATB"/>
    <property type="match status" value="1"/>
</dbReference>
<sequence>MALNCKLNHTSYFDRKHYFYADLPAGYQITQKDHPIALDGYFDYVWPIIGSVVTSNQHCSEDSVNSSLRISRARILRLHLEQDAGKSVHDLSNSRSLIDLNRSGVGLAEVVTQPDFHSGVQAASFVAELANLLAHLDVCSAEAALGELRVDANI</sequence>
<feature type="domain" description="Aspartyl/Glutamyl-tRNA(Gln) amidotransferase subunit B/E catalytic" evidence="5">
    <location>
        <begin position="1"/>
        <end position="154"/>
    </location>
</feature>